<dbReference type="NCBIfam" id="TIGR01190">
    <property type="entry name" value="ccmB"/>
    <property type="match status" value="1"/>
</dbReference>
<keyword evidence="5 12" id="KW-0813">Transport</keyword>
<accession>A0A2D2B2J3</accession>
<keyword evidence="7 12" id="KW-0997">Cell inner membrane</keyword>
<feature type="transmembrane region" description="Helical" evidence="13">
    <location>
        <begin position="23"/>
        <end position="40"/>
    </location>
</feature>
<evidence type="ECO:0000256" key="11">
    <source>
        <dbReference type="ARBA" id="ARBA00023136"/>
    </source>
</evidence>
<sequence length="221" mass="22200">MRALAVLLGRELALAWGRGGGPLPALAFYAGMTTLLPFAIGSETARLAVIAPGFAWLALALASLLSLERLFERDFDDGTLDLLALGEPPLELVCAVKCLAQWLAMGLPLAVAAPIAAVMLGAPPSLTPLVFACAVTGGLAFAFAGGLGAALVLGSRRGGLLIAVIVLPLFSPPVVFGGGALSQFVAGLPWTGGFALLAAWTAAAVALGPIAMAAACRNAID</sequence>
<dbReference type="GO" id="GO:0005886">
    <property type="term" value="C:plasma membrane"/>
    <property type="evidence" value="ECO:0007669"/>
    <property type="project" value="UniProtKB-SubCell"/>
</dbReference>
<dbReference type="PANTHER" id="PTHR30070">
    <property type="entry name" value="HEME EXPORTER PROTEIN B"/>
    <property type="match status" value="1"/>
</dbReference>
<evidence type="ECO:0000256" key="4">
    <source>
        <dbReference type="ARBA" id="ARBA00016452"/>
    </source>
</evidence>
<evidence type="ECO:0000256" key="1">
    <source>
        <dbReference type="ARBA" id="ARBA00002442"/>
    </source>
</evidence>
<evidence type="ECO:0000256" key="8">
    <source>
        <dbReference type="ARBA" id="ARBA00022692"/>
    </source>
</evidence>
<dbReference type="PANTHER" id="PTHR30070:SF1">
    <property type="entry name" value="CYTOCHROME C BIOGENESIS B-RELATED"/>
    <property type="match status" value="1"/>
</dbReference>
<name>A0A2D2B2J3_9CAUL</name>
<evidence type="ECO:0000256" key="3">
    <source>
        <dbReference type="ARBA" id="ARBA00010544"/>
    </source>
</evidence>
<feature type="transmembrane region" description="Helical" evidence="13">
    <location>
        <begin position="129"/>
        <end position="153"/>
    </location>
</feature>
<keyword evidence="8 13" id="KW-0812">Transmembrane</keyword>
<dbReference type="PIRSF" id="PIRSF002764">
    <property type="entry name" value="CcmB"/>
    <property type="match status" value="1"/>
</dbReference>
<feature type="transmembrane region" description="Helical" evidence="13">
    <location>
        <begin position="193"/>
        <end position="216"/>
    </location>
</feature>
<dbReference type="GO" id="GO:0017004">
    <property type="term" value="P:cytochrome complex assembly"/>
    <property type="evidence" value="ECO:0007669"/>
    <property type="project" value="UniProtKB-KW"/>
</dbReference>
<keyword evidence="15" id="KW-1185">Reference proteome</keyword>
<dbReference type="EMBL" id="CP024201">
    <property type="protein sequence ID" value="ATQ44472.1"/>
    <property type="molecule type" value="Genomic_DNA"/>
</dbReference>
<comment type="similarity">
    <text evidence="3 12">Belongs to the CcmB/CycW/HelB family.</text>
</comment>
<keyword evidence="11 12" id="KW-0472">Membrane</keyword>
<reference evidence="14 15" key="1">
    <citation type="submission" date="2017-10" db="EMBL/GenBank/DDBJ databases">
        <title>Genome sequence of Caulobacter mirabilis FWC38.</title>
        <authorList>
            <person name="Fiebig A."/>
            <person name="Crosson S."/>
        </authorList>
    </citation>
    <scope>NUCLEOTIDE SEQUENCE [LARGE SCALE GENOMIC DNA]</scope>
    <source>
        <strain evidence="14 15">FWC 38</strain>
    </source>
</reference>
<evidence type="ECO:0000313" key="15">
    <source>
        <dbReference type="Proteomes" id="UP000228945"/>
    </source>
</evidence>
<keyword evidence="6 12" id="KW-1003">Cell membrane</keyword>
<feature type="transmembrane region" description="Helical" evidence="13">
    <location>
        <begin position="47"/>
        <end position="67"/>
    </location>
</feature>
<evidence type="ECO:0000256" key="12">
    <source>
        <dbReference type="PIRNR" id="PIRNR002764"/>
    </source>
</evidence>
<dbReference type="AlphaFoldDB" id="A0A2D2B2J3"/>
<dbReference type="OrthoDB" id="9812915at2"/>
<evidence type="ECO:0000256" key="2">
    <source>
        <dbReference type="ARBA" id="ARBA00004429"/>
    </source>
</evidence>
<evidence type="ECO:0000256" key="13">
    <source>
        <dbReference type="SAM" id="Phobius"/>
    </source>
</evidence>
<dbReference type="GO" id="GO:0015232">
    <property type="term" value="F:heme transmembrane transporter activity"/>
    <property type="evidence" value="ECO:0007669"/>
    <property type="project" value="InterPro"/>
</dbReference>
<proteinExistence type="inferred from homology"/>
<dbReference type="RefSeq" id="WP_099623720.1">
    <property type="nucleotide sequence ID" value="NZ_CP024201.1"/>
</dbReference>
<dbReference type="KEGG" id="cmb:CSW64_19820"/>
<evidence type="ECO:0000256" key="10">
    <source>
        <dbReference type="ARBA" id="ARBA00022989"/>
    </source>
</evidence>
<comment type="function">
    <text evidence="1 12">Required for the export of heme to the periplasm for the biogenesis of c-type cytochromes.</text>
</comment>
<gene>
    <name evidence="14" type="primary">ccmB</name>
    <name evidence="14" type="ORF">CSW64_19820</name>
</gene>
<keyword evidence="9 12" id="KW-0201">Cytochrome c-type biogenesis</keyword>
<dbReference type="PRINTS" id="PR01414">
    <property type="entry name" value="CCMBBIOGNSIS"/>
</dbReference>
<dbReference type="GO" id="GO:1903607">
    <property type="term" value="P:cytochrome c biosynthetic process"/>
    <property type="evidence" value="ECO:0007669"/>
    <property type="project" value="TreeGrafter"/>
</dbReference>
<evidence type="ECO:0000313" key="14">
    <source>
        <dbReference type="EMBL" id="ATQ44472.1"/>
    </source>
</evidence>
<evidence type="ECO:0000256" key="6">
    <source>
        <dbReference type="ARBA" id="ARBA00022475"/>
    </source>
</evidence>
<dbReference type="InterPro" id="IPR003544">
    <property type="entry name" value="Cyt_c_biogenesis_CcmB"/>
</dbReference>
<evidence type="ECO:0000256" key="5">
    <source>
        <dbReference type="ARBA" id="ARBA00022448"/>
    </source>
</evidence>
<feature type="transmembrane region" description="Helical" evidence="13">
    <location>
        <begin position="160"/>
        <end position="181"/>
    </location>
</feature>
<protein>
    <recommendedName>
        <fullName evidence="4 12">Heme exporter protein B</fullName>
    </recommendedName>
</protein>
<organism evidence="14 15">
    <name type="scientific">Caulobacter mirabilis</name>
    <dbReference type="NCBI Taxonomy" id="69666"/>
    <lineage>
        <taxon>Bacteria</taxon>
        <taxon>Pseudomonadati</taxon>
        <taxon>Pseudomonadota</taxon>
        <taxon>Alphaproteobacteria</taxon>
        <taxon>Caulobacterales</taxon>
        <taxon>Caulobacteraceae</taxon>
        <taxon>Caulobacter</taxon>
    </lineage>
</organism>
<evidence type="ECO:0000256" key="7">
    <source>
        <dbReference type="ARBA" id="ARBA00022519"/>
    </source>
</evidence>
<dbReference type="Proteomes" id="UP000228945">
    <property type="component" value="Chromosome"/>
</dbReference>
<dbReference type="InterPro" id="IPR026031">
    <property type="entry name" value="Cyt_c_CcmB_bac"/>
</dbReference>
<comment type="subcellular location">
    <subcellularLocation>
        <location evidence="2">Cell inner membrane</location>
        <topology evidence="2">Multi-pass membrane protein</topology>
    </subcellularLocation>
</comment>
<evidence type="ECO:0000256" key="9">
    <source>
        <dbReference type="ARBA" id="ARBA00022748"/>
    </source>
</evidence>
<dbReference type="Pfam" id="PF03379">
    <property type="entry name" value="CcmB"/>
    <property type="match status" value="1"/>
</dbReference>
<keyword evidence="10 13" id="KW-1133">Transmembrane helix</keyword>